<dbReference type="OrthoDB" id="1096108at2"/>
<feature type="transmembrane region" description="Helical" evidence="6">
    <location>
        <begin position="7"/>
        <end position="33"/>
    </location>
</feature>
<evidence type="ECO:0000256" key="1">
    <source>
        <dbReference type="ARBA" id="ARBA00004651"/>
    </source>
</evidence>
<evidence type="ECO:0000256" key="2">
    <source>
        <dbReference type="ARBA" id="ARBA00022475"/>
    </source>
</evidence>
<feature type="transmembrane region" description="Helical" evidence="6">
    <location>
        <begin position="421"/>
        <end position="443"/>
    </location>
</feature>
<dbReference type="GO" id="GO:0015920">
    <property type="term" value="P:lipopolysaccharide transport"/>
    <property type="evidence" value="ECO:0007669"/>
    <property type="project" value="TreeGrafter"/>
</dbReference>
<dbReference type="Proteomes" id="UP000468650">
    <property type="component" value="Unassembled WGS sequence"/>
</dbReference>
<dbReference type="PANTHER" id="PTHR33529">
    <property type="entry name" value="SLR0882 PROTEIN-RELATED"/>
    <property type="match status" value="1"/>
</dbReference>
<dbReference type="AlphaFoldDB" id="A0A6N6RL10"/>
<evidence type="ECO:0000256" key="4">
    <source>
        <dbReference type="ARBA" id="ARBA00022989"/>
    </source>
</evidence>
<dbReference type="InterPro" id="IPR005495">
    <property type="entry name" value="LptG/LptF_permease"/>
</dbReference>
<keyword evidence="2" id="KW-1003">Cell membrane</keyword>
<dbReference type="Pfam" id="PF03739">
    <property type="entry name" value="LptF_LptG"/>
    <property type="match status" value="1"/>
</dbReference>
<organism evidence="7 8">
    <name type="scientific">Phaeocystidibacter luteus</name>
    <dbReference type="NCBI Taxonomy" id="911197"/>
    <lineage>
        <taxon>Bacteria</taxon>
        <taxon>Pseudomonadati</taxon>
        <taxon>Bacteroidota</taxon>
        <taxon>Flavobacteriia</taxon>
        <taxon>Flavobacteriales</taxon>
        <taxon>Phaeocystidibacteraceae</taxon>
        <taxon>Phaeocystidibacter</taxon>
    </lineage>
</organism>
<feature type="transmembrane region" description="Helical" evidence="6">
    <location>
        <begin position="53"/>
        <end position="78"/>
    </location>
</feature>
<evidence type="ECO:0000256" key="5">
    <source>
        <dbReference type="ARBA" id="ARBA00023136"/>
    </source>
</evidence>
<dbReference type="RefSeq" id="WP_151665858.1">
    <property type="nucleotide sequence ID" value="NZ_WBVO01000001.1"/>
</dbReference>
<gene>
    <name evidence="7" type="ORF">F8C67_00675</name>
</gene>
<feature type="transmembrane region" description="Helical" evidence="6">
    <location>
        <begin position="393"/>
        <end position="415"/>
    </location>
</feature>
<evidence type="ECO:0000256" key="3">
    <source>
        <dbReference type="ARBA" id="ARBA00022692"/>
    </source>
</evidence>
<comment type="subcellular location">
    <subcellularLocation>
        <location evidence="1">Cell membrane</location>
        <topology evidence="1">Multi-pass membrane protein</topology>
    </subcellularLocation>
</comment>
<evidence type="ECO:0000256" key="6">
    <source>
        <dbReference type="SAM" id="Phobius"/>
    </source>
</evidence>
<accession>A0A6N6RL10</accession>
<protein>
    <submittedName>
        <fullName evidence="7">YjgP/YjgQ family permease</fullName>
    </submittedName>
</protein>
<feature type="transmembrane region" description="Helical" evidence="6">
    <location>
        <begin position="99"/>
        <end position="117"/>
    </location>
</feature>
<keyword evidence="4 6" id="KW-1133">Transmembrane helix</keyword>
<keyword evidence="3 6" id="KW-0812">Transmembrane</keyword>
<evidence type="ECO:0000313" key="7">
    <source>
        <dbReference type="EMBL" id="KAB2814277.1"/>
    </source>
</evidence>
<comment type="caution">
    <text evidence="7">The sequence shown here is derived from an EMBL/GenBank/DDBJ whole genome shotgun (WGS) entry which is preliminary data.</text>
</comment>
<dbReference type="EMBL" id="WBVO01000001">
    <property type="protein sequence ID" value="KAB2814277.1"/>
    <property type="molecule type" value="Genomic_DNA"/>
</dbReference>
<reference evidence="7 8" key="1">
    <citation type="submission" date="2019-09" db="EMBL/GenBank/DDBJ databases">
        <title>Genomes of family Cryomorphaceae.</title>
        <authorList>
            <person name="Bowman J.P."/>
        </authorList>
    </citation>
    <scope>NUCLEOTIDE SEQUENCE [LARGE SCALE GENOMIC DNA]</scope>
    <source>
        <strain evidence="7 8">LMG 25704</strain>
    </source>
</reference>
<name>A0A6N6RL10_9FLAO</name>
<dbReference type="GO" id="GO:0043190">
    <property type="term" value="C:ATP-binding cassette (ABC) transporter complex"/>
    <property type="evidence" value="ECO:0007669"/>
    <property type="project" value="TreeGrafter"/>
</dbReference>
<proteinExistence type="predicted"/>
<evidence type="ECO:0000313" key="8">
    <source>
        <dbReference type="Proteomes" id="UP000468650"/>
    </source>
</evidence>
<keyword evidence="8" id="KW-1185">Reference proteome</keyword>
<sequence length="483" mass="55655">MKRLDRYVLLSFVKVFIPTLLVSVFTLMMQLLWKYIDYLVGRGIEWYYIVELLFFWSAQVVPMALPIAVLLSSIMTFGGYGEHYELAAMRSAGISLYRIMRPLIILMCFIAVGMYYFSNDLIPVANFKGENLLINISKQKPAFNLMPGVFYDGIEGYAIKIGAKEENSISDVYIYDFTGGDRRRSKVIIAESGEMNLIENDNYLEFKLYNGATYEELTPQARHDRDDGLHVKSEFEQTTLRISMLSLSQGDMNQVNRRKHYRMLNTDQLLVTYDSLSLHFKGRQNDMAEIMSKKYWYSQANVDTSFTTTRGPNFLQDIPVSLRRRAVENALRLARNNRSQYMDQREEFDYRLKYMARHLLEWHKKYAVSIGCLILFFIGAPFGAIIRKGGVGLPFVVSIVLFLVYHVLITIFGKMGEAGDLSAWLAVWLPSIILLPIGITLTVKAARDSSILDAESYLRPIRWLTQLFKARKKKNEESSTPLQ</sequence>
<keyword evidence="5 6" id="KW-0472">Membrane</keyword>
<feature type="transmembrane region" description="Helical" evidence="6">
    <location>
        <begin position="366"/>
        <end position="386"/>
    </location>
</feature>
<dbReference type="PANTHER" id="PTHR33529:SF6">
    <property type="entry name" value="YJGP_YJGQ FAMILY PERMEASE"/>
    <property type="match status" value="1"/>
</dbReference>